<keyword evidence="10 17" id="KW-1133">Transmembrane helix</keyword>
<dbReference type="InterPro" id="IPR036257">
    <property type="entry name" value="Cyt_c_oxidase_su2_TM_sf"/>
</dbReference>
<evidence type="ECO:0000256" key="17">
    <source>
        <dbReference type="SAM" id="Phobius"/>
    </source>
</evidence>
<evidence type="ECO:0000256" key="14">
    <source>
        <dbReference type="ARBA" id="ARBA00023288"/>
    </source>
</evidence>
<dbReference type="InterPro" id="IPR002429">
    <property type="entry name" value="CcO_II-like_C"/>
</dbReference>
<dbReference type="GO" id="GO:0004129">
    <property type="term" value="F:cytochrome-c oxidase activity"/>
    <property type="evidence" value="ECO:0007669"/>
    <property type="project" value="UniProtKB-UniRule"/>
</dbReference>
<evidence type="ECO:0000256" key="1">
    <source>
        <dbReference type="ARBA" id="ARBA00004418"/>
    </source>
</evidence>
<evidence type="ECO:0000256" key="3">
    <source>
        <dbReference type="ARBA" id="ARBA00007866"/>
    </source>
</evidence>
<keyword evidence="12 15" id="KW-0472">Membrane</keyword>
<keyword evidence="14" id="KW-0449">Lipoprotein</keyword>
<keyword evidence="4 15" id="KW-0813">Transport</keyword>
<keyword evidence="8" id="KW-0732">Signal</keyword>
<dbReference type="GO" id="GO:0042597">
    <property type="term" value="C:periplasmic space"/>
    <property type="evidence" value="ECO:0007669"/>
    <property type="project" value="UniProtKB-SubCell"/>
</dbReference>
<evidence type="ECO:0000256" key="15">
    <source>
        <dbReference type="PIRNR" id="PIRNR000292"/>
    </source>
</evidence>
<dbReference type="InterPro" id="IPR034227">
    <property type="entry name" value="CuRO_UO_II"/>
</dbReference>
<dbReference type="Proteomes" id="UP000622890">
    <property type="component" value="Unassembled WGS sequence"/>
</dbReference>
<dbReference type="CDD" id="cd04212">
    <property type="entry name" value="CuRO_UO_II"/>
    <property type="match status" value="1"/>
</dbReference>
<dbReference type="Gene3D" id="2.60.40.420">
    <property type="entry name" value="Cupredoxins - blue copper proteins"/>
    <property type="match status" value="1"/>
</dbReference>
<dbReference type="Gene3D" id="1.10.287.90">
    <property type="match status" value="1"/>
</dbReference>
<dbReference type="PROSITE" id="PS51257">
    <property type="entry name" value="PROKAR_LIPOPROTEIN"/>
    <property type="match status" value="1"/>
</dbReference>
<comment type="subcellular location">
    <subcellularLocation>
        <location evidence="2">Cell membrane</location>
        <topology evidence="2">Multi-pass membrane protein</topology>
    </subcellularLocation>
    <subcellularLocation>
        <location evidence="1">Periplasm</location>
    </subcellularLocation>
</comment>
<dbReference type="Pfam" id="PF06481">
    <property type="entry name" value="COX_ARM"/>
    <property type="match status" value="1"/>
</dbReference>
<dbReference type="NCBIfam" id="TIGR01433">
    <property type="entry name" value="CyoA"/>
    <property type="match status" value="1"/>
</dbReference>
<evidence type="ECO:0000256" key="7">
    <source>
        <dbReference type="ARBA" id="ARBA00022692"/>
    </source>
</evidence>
<feature type="domain" description="Cytochrome oxidase subunit II transmembrane region profile" evidence="19">
    <location>
        <begin position="18"/>
        <end position="115"/>
    </location>
</feature>
<evidence type="ECO:0000313" key="21">
    <source>
        <dbReference type="Proteomes" id="UP000622890"/>
    </source>
</evidence>
<protein>
    <recommendedName>
        <fullName evidence="15">Ubiquinol oxidase subunit 2</fullName>
    </recommendedName>
</protein>
<dbReference type="GO" id="GO:0016682">
    <property type="term" value="F:oxidoreductase activity, acting on diphenols and related substances as donors, oxygen as acceptor"/>
    <property type="evidence" value="ECO:0007669"/>
    <property type="project" value="InterPro"/>
</dbReference>
<dbReference type="AlphaFoldDB" id="A0A934SZP4"/>
<evidence type="ECO:0000313" key="20">
    <source>
        <dbReference type="EMBL" id="MBK4737976.1"/>
    </source>
</evidence>
<dbReference type="GO" id="GO:0005886">
    <property type="term" value="C:plasma membrane"/>
    <property type="evidence" value="ECO:0007669"/>
    <property type="project" value="UniProtKB-SubCell"/>
</dbReference>
<sequence length="340" mass="37556">MNSQKARRGLLLLPALLALAGCNTVLLNPAGDIAKQQGQLIVVSTLLMLLIIVPVIVLTLIFAWRYRKSNTAAKYEPNWDHSTRLELIIWGAPLLIIIVLGLITWISTHILDPYRPLERISANQKVPEGMKPLDVEVVALDWKWLFIYPEQGIASVNELVTPVDVPIHFKITASTVMNAFFIPSLAGQIYAMPSMQTELHAVMNKPGVYNGLSSNYSGAGYSYMNFKYHAVSQEEFNSFVQKTKSSAADKLDRAGYLSLEKPSEREPVHYYGAVEPKLFSAVVNRCVEPGTVCMDKMMAADADRVRAVVSGEVPKHEGAGEAESHTGHPGNEKPAEHHSH</sequence>
<dbReference type="PANTHER" id="PTHR22888:SF18">
    <property type="entry name" value="CYTOCHROME BO(3) UBIQUINOL OXIDASE SUBUNIT 2"/>
    <property type="match status" value="1"/>
</dbReference>
<dbReference type="SUPFAM" id="SSF81464">
    <property type="entry name" value="Cytochrome c oxidase subunit II-like, transmembrane region"/>
    <property type="match status" value="1"/>
</dbReference>
<dbReference type="PROSITE" id="PS50999">
    <property type="entry name" value="COX2_TM"/>
    <property type="match status" value="1"/>
</dbReference>
<evidence type="ECO:0000256" key="12">
    <source>
        <dbReference type="ARBA" id="ARBA00023136"/>
    </source>
</evidence>
<evidence type="ECO:0000256" key="9">
    <source>
        <dbReference type="ARBA" id="ARBA00022982"/>
    </source>
</evidence>
<dbReference type="InterPro" id="IPR008972">
    <property type="entry name" value="Cupredoxin"/>
</dbReference>
<keyword evidence="11 15" id="KW-0560">Oxidoreductase</keyword>
<comment type="caution">
    <text evidence="20">The sequence shown here is derived from an EMBL/GenBank/DDBJ whole genome shotgun (WGS) entry which is preliminary data.</text>
</comment>
<dbReference type="EMBL" id="JAEPBG010000016">
    <property type="protein sequence ID" value="MBK4737976.1"/>
    <property type="molecule type" value="Genomic_DNA"/>
</dbReference>
<name>A0A934SZP4_9BURK</name>
<accession>A0A934SZP4</accession>
<keyword evidence="9 15" id="KW-0249">Electron transport</keyword>
<dbReference type="GO" id="GO:0042773">
    <property type="term" value="P:ATP synthesis coupled electron transport"/>
    <property type="evidence" value="ECO:0007669"/>
    <property type="project" value="TreeGrafter"/>
</dbReference>
<dbReference type="PANTHER" id="PTHR22888">
    <property type="entry name" value="CYTOCHROME C OXIDASE, SUBUNIT II"/>
    <property type="match status" value="1"/>
</dbReference>
<evidence type="ECO:0000256" key="11">
    <source>
        <dbReference type="ARBA" id="ARBA00023002"/>
    </source>
</evidence>
<dbReference type="GO" id="GO:0005507">
    <property type="term" value="F:copper ion binding"/>
    <property type="evidence" value="ECO:0007669"/>
    <property type="project" value="InterPro"/>
</dbReference>
<dbReference type="SUPFAM" id="SSF49503">
    <property type="entry name" value="Cupredoxins"/>
    <property type="match status" value="1"/>
</dbReference>
<gene>
    <name evidence="20" type="primary">cyoA</name>
    <name evidence="20" type="ORF">JJB74_25420</name>
</gene>
<dbReference type="InterPro" id="IPR006333">
    <property type="entry name" value="Cyt_o_ubiquinol_oxidase_su2"/>
</dbReference>
<feature type="transmembrane region" description="Helical" evidence="17">
    <location>
        <begin position="40"/>
        <end position="64"/>
    </location>
</feature>
<evidence type="ECO:0000256" key="5">
    <source>
        <dbReference type="ARBA" id="ARBA00022475"/>
    </source>
</evidence>
<feature type="region of interest" description="Disordered" evidence="16">
    <location>
        <begin position="316"/>
        <end position="340"/>
    </location>
</feature>
<evidence type="ECO:0000256" key="8">
    <source>
        <dbReference type="ARBA" id="ARBA00022729"/>
    </source>
</evidence>
<dbReference type="InterPro" id="IPR010514">
    <property type="entry name" value="COX_ARM"/>
</dbReference>
<evidence type="ECO:0000256" key="4">
    <source>
        <dbReference type="ARBA" id="ARBA00022448"/>
    </source>
</evidence>
<dbReference type="PIRSF" id="PIRSF000292">
    <property type="entry name" value="Ubi_od_II"/>
    <property type="match status" value="1"/>
</dbReference>
<dbReference type="PRINTS" id="PR01166">
    <property type="entry name" value="CYCOXIDASEII"/>
</dbReference>
<keyword evidence="7 17" id="KW-0812">Transmembrane</keyword>
<evidence type="ECO:0000259" key="19">
    <source>
        <dbReference type="PROSITE" id="PS50999"/>
    </source>
</evidence>
<evidence type="ECO:0000256" key="13">
    <source>
        <dbReference type="ARBA" id="ARBA00023139"/>
    </source>
</evidence>
<dbReference type="Pfam" id="PF00116">
    <property type="entry name" value="COX2"/>
    <property type="match status" value="1"/>
</dbReference>
<keyword evidence="13" id="KW-0564">Palmitate</keyword>
<keyword evidence="6 15" id="KW-0679">Respiratory chain</keyword>
<feature type="transmembrane region" description="Helical" evidence="17">
    <location>
        <begin position="85"/>
        <end position="106"/>
    </location>
</feature>
<dbReference type="GO" id="GO:0009486">
    <property type="term" value="F:cytochrome bo3 ubiquinol oxidase activity"/>
    <property type="evidence" value="ECO:0007669"/>
    <property type="project" value="InterPro"/>
</dbReference>
<reference evidence="20" key="1">
    <citation type="submission" date="2021-01" db="EMBL/GenBank/DDBJ databases">
        <title>Genome sequence of strain Noviherbaspirillum sp. DKR-6.</title>
        <authorList>
            <person name="Chaudhary D.K."/>
        </authorList>
    </citation>
    <scope>NUCLEOTIDE SEQUENCE</scope>
    <source>
        <strain evidence="20">DKR-6</strain>
    </source>
</reference>
<evidence type="ECO:0000256" key="6">
    <source>
        <dbReference type="ARBA" id="ARBA00022660"/>
    </source>
</evidence>
<evidence type="ECO:0000256" key="16">
    <source>
        <dbReference type="SAM" id="MobiDB-lite"/>
    </source>
</evidence>
<dbReference type="InterPro" id="IPR045187">
    <property type="entry name" value="CcO_II"/>
</dbReference>
<dbReference type="InterPro" id="IPR011759">
    <property type="entry name" value="Cyt_c_oxidase_su2_TM_dom"/>
</dbReference>
<dbReference type="PROSITE" id="PS50857">
    <property type="entry name" value="COX2_CUA"/>
    <property type="match status" value="1"/>
</dbReference>
<keyword evidence="21" id="KW-1185">Reference proteome</keyword>
<organism evidence="20 21">
    <name type="scientific">Noviherbaspirillum pedocola</name>
    <dbReference type="NCBI Taxonomy" id="2801341"/>
    <lineage>
        <taxon>Bacteria</taxon>
        <taxon>Pseudomonadati</taxon>
        <taxon>Pseudomonadota</taxon>
        <taxon>Betaproteobacteria</taxon>
        <taxon>Burkholderiales</taxon>
        <taxon>Oxalobacteraceae</taxon>
        <taxon>Noviherbaspirillum</taxon>
    </lineage>
</organism>
<evidence type="ECO:0000256" key="10">
    <source>
        <dbReference type="ARBA" id="ARBA00022989"/>
    </source>
</evidence>
<evidence type="ECO:0000256" key="2">
    <source>
        <dbReference type="ARBA" id="ARBA00004651"/>
    </source>
</evidence>
<feature type="domain" description="Cytochrome oxidase subunit II copper A binding" evidence="18">
    <location>
        <begin position="130"/>
        <end position="242"/>
    </location>
</feature>
<proteinExistence type="inferred from homology"/>
<keyword evidence="5 15" id="KW-1003">Cell membrane</keyword>
<comment type="similarity">
    <text evidence="3 15">Belongs to the cytochrome c oxidase subunit 2 family.</text>
</comment>
<evidence type="ECO:0000259" key="18">
    <source>
        <dbReference type="PROSITE" id="PS50857"/>
    </source>
</evidence>
<dbReference type="RefSeq" id="WP_200596808.1">
    <property type="nucleotide sequence ID" value="NZ_JAEPBG010000016.1"/>
</dbReference>